<accession>A0AAV2QQB6</accession>
<sequence length="315" mass="34863">MKLSSILSLLVHLYCTDVGVSVGDPGGTRGSRIMTGGSTTDGSQQHMEEPQALTDTQVYPFMYDSDLPYFDIEVSTNVTALLGKTAILNCRVKNIGNKTVSWVRHRDIHLLTVGRFSYTSDQRFSSVHSEGSEDWLLKIHYLQERDAGMYECQISNTPPISHKVHLSVVEPETTVIGGPDVYINTGSRLALTCSVKYSPEPPAFIFWYHDDKLVSYDRTKGGVTVSTEKGLVTTSRLLVQYAETRHSGVYTCSPSNSKPKSVNVHVLAGEKPAAILHENNSAPGLLLQPHQRLQLNCWVFLVASNVLTLTHIVTW</sequence>
<dbReference type="PROSITE" id="PS50835">
    <property type="entry name" value="IG_LIKE"/>
    <property type="match status" value="2"/>
</dbReference>
<comment type="caution">
    <text evidence="4">The sequence shown here is derived from an EMBL/GenBank/DDBJ whole genome shotgun (WGS) entry which is preliminary data.</text>
</comment>
<keyword evidence="5" id="KW-1185">Reference proteome</keyword>
<feature type="domain" description="Ig-like" evidence="3">
    <location>
        <begin position="68"/>
        <end position="167"/>
    </location>
</feature>
<keyword evidence="2" id="KW-0732">Signal</keyword>
<dbReference type="FunFam" id="2.60.40.10:FF:000533">
    <property type="entry name" value="Uncharacterized protein, isoform A"/>
    <property type="match status" value="1"/>
</dbReference>
<dbReference type="InterPro" id="IPR003598">
    <property type="entry name" value="Ig_sub2"/>
</dbReference>
<dbReference type="InterPro" id="IPR007110">
    <property type="entry name" value="Ig-like_dom"/>
</dbReference>
<feature type="signal peptide" evidence="2">
    <location>
        <begin position="1"/>
        <end position="21"/>
    </location>
</feature>
<dbReference type="InterPro" id="IPR036179">
    <property type="entry name" value="Ig-like_dom_sf"/>
</dbReference>
<reference evidence="4 5" key="1">
    <citation type="submission" date="2024-05" db="EMBL/GenBank/DDBJ databases">
        <authorList>
            <person name="Wallberg A."/>
        </authorList>
    </citation>
    <scope>NUCLEOTIDE SEQUENCE [LARGE SCALE GENOMIC DNA]</scope>
</reference>
<feature type="compositionally biased region" description="Polar residues" evidence="1">
    <location>
        <begin position="36"/>
        <end position="45"/>
    </location>
</feature>
<dbReference type="Pfam" id="PF13927">
    <property type="entry name" value="Ig_3"/>
    <property type="match status" value="1"/>
</dbReference>
<evidence type="ECO:0000313" key="4">
    <source>
        <dbReference type="EMBL" id="CAL4096184.1"/>
    </source>
</evidence>
<dbReference type="FunFam" id="2.60.40.10:FF:000129">
    <property type="entry name" value="CLUMA_CG018772, isoform A"/>
    <property type="match status" value="1"/>
</dbReference>
<dbReference type="SMART" id="SM00409">
    <property type="entry name" value="IG"/>
    <property type="match status" value="2"/>
</dbReference>
<dbReference type="Gene3D" id="2.60.40.10">
    <property type="entry name" value="Immunoglobulins"/>
    <property type="match status" value="2"/>
</dbReference>
<gene>
    <name evidence="4" type="ORF">MNOR_LOCUS15602</name>
</gene>
<dbReference type="InterPro" id="IPR013106">
    <property type="entry name" value="Ig_V-set"/>
</dbReference>
<protein>
    <recommendedName>
        <fullName evidence="3">Ig-like domain-containing protein</fullName>
    </recommendedName>
</protein>
<dbReference type="SMART" id="SM00406">
    <property type="entry name" value="IGv"/>
    <property type="match status" value="1"/>
</dbReference>
<dbReference type="InterPro" id="IPR003599">
    <property type="entry name" value="Ig_sub"/>
</dbReference>
<evidence type="ECO:0000259" key="3">
    <source>
        <dbReference type="PROSITE" id="PS50835"/>
    </source>
</evidence>
<dbReference type="SUPFAM" id="SSF48726">
    <property type="entry name" value="Immunoglobulin"/>
    <property type="match status" value="2"/>
</dbReference>
<dbReference type="InterPro" id="IPR037448">
    <property type="entry name" value="Zig-8"/>
</dbReference>
<proteinExistence type="predicted"/>
<evidence type="ECO:0000256" key="2">
    <source>
        <dbReference type="SAM" id="SignalP"/>
    </source>
</evidence>
<dbReference type="PANTHER" id="PTHR23279:SF36">
    <property type="entry name" value="DEFECTIVE PROBOSCIS EXTENSION RESPONSE 9, ISOFORM A"/>
    <property type="match status" value="1"/>
</dbReference>
<evidence type="ECO:0000256" key="1">
    <source>
        <dbReference type="SAM" id="MobiDB-lite"/>
    </source>
</evidence>
<dbReference type="GO" id="GO:0032589">
    <property type="term" value="C:neuron projection membrane"/>
    <property type="evidence" value="ECO:0007669"/>
    <property type="project" value="TreeGrafter"/>
</dbReference>
<feature type="domain" description="Ig-like" evidence="3">
    <location>
        <begin position="171"/>
        <end position="263"/>
    </location>
</feature>
<feature type="region of interest" description="Disordered" evidence="1">
    <location>
        <begin position="26"/>
        <end position="46"/>
    </location>
</feature>
<dbReference type="InterPro" id="IPR013783">
    <property type="entry name" value="Ig-like_fold"/>
</dbReference>
<dbReference type="GO" id="GO:0050808">
    <property type="term" value="P:synapse organization"/>
    <property type="evidence" value="ECO:0007669"/>
    <property type="project" value="TreeGrafter"/>
</dbReference>
<dbReference type="Proteomes" id="UP001497623">
    <property type="component" value="Unassembled WGS sequence"/>
</dbReference>
<dbReference type="EMBL" id="CAXKWB010009829">
    <property type="protein sequence ID" value="CAL4096184.1"/>
    <property type="molecule type" value="Genomic_DNA"/>
</dbReference>
<organism evidence="4 5">
    <name type="scientific">Meganyctiphanes norvegica</name>
    <name type="common">Northern krill</name>
    <name type="synonym">Thysanopoda norvegica</name>
    <dbReference type="NCBI Taxonomy" id="48144"/>
    <lineage>
        <taxon>Eukaryota</taxon>
        <taxon>Metazoa</taxon>
        <taxon>Ecdysozoa</taxon>
        <taxon>Arthropoda</taxon>
        <taxon>Crustacea</taxon>
        <taxon>Multicrustacea</taxon>
        <taxon>Malacostraca</taxon>
        <taxon>Eumalacostraca</taxon>
        <taxon>Eucarida</taxon>
        <taxon>Euphausiacea</taxon>
        <taxon>Euphausiidae</taxon>
        <taxon>Meganyctiphanes</taxon>
    </lineage>
</organism>
<name>A0AAV2QQB6_MEGNR</name>
<dbReference type="PANTHER" id="PTHR23279">
    <property type="entry name" value="DEFECTIVE PROBOSCIS EXTENSION RESPONSE DPR -RELATED"/>
    <property type="match status" value="1"/>
</dbReference>
<evidence type="ECO:0000313" key="5">
    <source>
        <dbReference type="Proteomes" id="UP001497623"/>
    </source>
</evidence>
<feature type="chain" id="PRO_5043808257" description="Ig-like domain-containing protein" evidence="2">
    <location>
        <begin position="22"/>
        <end position="315"/>
    </location>
</feature>
<dbReference type="CDD" id="cd00096">
    <property type="entry name" value="Ig"/>
    <property type="match status" value="1"/>
</dbReference>
<dbReference type="Pfam" id="PF07686">
    <property type="entry name" value="V-set"/>
    <property type="match status" value="1"/>
</dbReference>
<dbReference type="SMART" id="SM00408">
    <property type="entry name" value="IGc2"/>
    <property type="match status" value="2"/>
</dbReference>
<dbReference type="AlphaFoldDB" id="A0AAV2QQB6"/>